<dbReference type="SUPFAM" id="SSF140663">
    <property type="entry name" value="TTHA0068-like"/>
    <property type="match status" value="1"/>
</dbReference>
<accession>I4ENE0</accession>
<dbReference type="Gene3D" id="1.10.3450.10">
    <property type="entry name" value="TTHA0068-like"/>
    <property type="match status" value="1"/>
</dbReference>
<evidence type="ECO:0000313" key="1">
    <source>
        <dbReference type="EMBL" id="CCF86203.1"/>
    </source>
</evidence>
<evidence type="ECO:0000313" key="2">
    <source>
        <dbReference type="Proteomes" id="UP000004221"/>
    </source>
</evidence>
<name>I4ENE0_9BACT</name>
<evidence type="ECO:0008006" key="3">
    <source>
        <dbReference type="Google" id="ProtNLM"/>
    </source>
</evidence>
<dbReference type="InterPro" id="IPR023203">
    <property type="entry name" value="TTHA0068_sf"/>
</dbReference>
<reference evidence="1 2" key="1">
    <citation type="journal article" date="2012" name="ISME J.">
        <title>Nitrification expanded: discovery, physiology and genomics of a nitrite-oxidizing bacterium from the phylum Chloroflexi.</title>
        <authorList>
            <person name="Sorokin D.Y."/>
            <person name="Lucker S."/>
            <person name="Vejmelkova D."/>
            <person name="Kostrikina N.A."/>
            <person name="Kleerebezem R."/>
            <person name="Rijpstra W.I."/>
            <person name="Damste J.S."/>
            <person name="Le Paslier D."/>
            <person name="Muyzer G."/>
            <person name="Wagner M."/>
            <person name="van Loosdrecht M.C."/>
            <person name="Daims H."/>
        </authorList>
    </citation>
    <scope>NUCLEOTIDE SEQUENCE [LARGE SCALE GENOMIC DNA]</scope>
    <source>
        <strain evidence="2">none</strain>
    </source>
</reference>
<dbReference type="RefSeq" id="WP_008481888.1">
    <property type="nucleotide sequence ID" value="NZ_CAGS01000723.1"/>
</dbReference>
<dbReference type="EMBL" id="CAGS01000723">
    <property type="protein sequence ID" value="CCF86203.1"/>
    <property type="molecule type" value="Genomic_DNA"/>
</dbReference>
<keyword evidence="2" id="KW-1185">Reference proteome</keyword>
<organism evidence="1 2">
    <name type="scientific">Nitrolancea hollandica Lb</name>
    <dbReference type="NCBI Taxonomy" id="1129897"/>
    <lineage>
        <taxon>Bacteria</taxon>
        <taxon>Pseudomonadati</taxon>
        <taxon>Thermomicrobiota</taxon>
        <taxon>Thermomicrobia</taxon>
        <taxon>Sphaerobacterales</taxon>
        <taxon>Sphaerobacterineae</taxon>
        <taxon>Sphaerobacteraceae</taxon>
        <taxon>Nitrolancea</taxon>
    </lineage>
</organism>
<sequence length="137" mass="15561">MTFTRCTDPPPAGLLAGIDLFNQREFFDCHEILEDIWRADRDPVRLLYQGILQIGVGFYHLGNGNWRGAVALMTRGIDKVERFGTRCMGVETARLVDEAWRCLSLLQRLGPERIGEFDWSLVPVIVVQRGAGEPETR</sequence>
<dbReference type="Pfam" id="PF03745">
    <property type="entry name" value="DUF309"/>
    <property type="match status" value="1"/>
</dbReference>
<dbReference type="PANTHER" id="PTHR34796">
    <property type="entry name" value="EXPRESSED PROTEIN"/>
    <property type="match status" value="1"/>
</dbReference>
<dbReference type="OrthoDB" id="165483at2"/>
<protein>
    <recommendedName>
        <fullName evidence="3">DUF309 domain-containing protein</fullName>
    </recommendedName>
</protein>
<dbReference type="InterPro" id="IPR005500">
    <property type="entry name" value="DUF309"/>
</dbReference>
<comment type="caution">
    <text evidence="1">The sequence shown here is derived from an EMBL/GenBank/DDBJ whole genome shotgun (WGS) entry which is preliminary data.</text>
</comment>
<dbReference type="Proteomes" id="UP000004221">
    <property type="component" value="Unassembled WGS sequence"/>
</dbReference>
<dbReference type="AlphaFoldDB" id="I4ENE0"/>
<gene>
    <name evidence="1" type="ORF">NITHO_870003</name>
</gene>
<dbReference type="PANTHER" id="PTHR34796:SF1">
    <property type="entry name" value="EXPRESSED PROTEIN"/>
    <property type="match status" value="1"/>
</dbReference>
<proteinExistence type="predicted"/>